<accession>G0TY72</accession>
<dbReference type="VEuPathDB" id="TriTrypDB:TvY486_0702520"/>
<gene>
    <name evidence="3" type="ORF">TVY486_0702520</name>
</gene>
<reference evidence="3" key="1">
    <citation type="journal article" date="2012" name="Proc. Natl. Acad. Sci. U.S.A.">
        <title>Antigenic diversity is generated by distinct evolutionary mechanisms in African trypanosome species.</title>
        <authorList>
            <person name="Jackson A.P."/>
            <person name="Berry A."/>
            <person name="Aslett M."/>
            <person name="Allison H.C."/>
            <person name="Burton P."/>
            <person name="Vavrova-Anderson J."/>
            <person name="Brown R."/>
            <person name="Browne H."/>
            <person name="Corton N."/>
            <person name="Hauser H."/>
            <person name="Gamble J."/>
            <person name="Gilderthorp R."/>
            <person name="Marcello L."/>
            <person name="McQuillan J."/>
            <person name="Otto T.D."/>
            <person name="Quail M.A."/>
            <person name="Sanders M.J."/>
            <person name="van Tonder A."/>
            <person name="Ginger M.L."/>
            <person name="Field M.C."/>
            <person name="Barry J.D."/>
            <person name="Hertz-Fowler C."/>
            <person name="Berriman M."/>
        </authorList>
    </citation>
    <scope>NUCLEOTIDE SEQUENCE</scope>
    <source>
        <strain evidence="3">Y486</strain>
    </source>
</reference>
<feature type="transmembrane region" description="Helical" evidence="1">
    <location>
        <begin position="30"/>
        <end position="50"/>
    </location>
</feature>
<keyword evidence="1" id="KW-0812">Transmembrane</keyword>
<feature type="chain" id="PRO_5003410318" evidence="2">
    <location>
        <begin position="21"/>
        <end position="125"/>
    </location>
</feature>
<feature type="signal peptide" evidence="2">
    <location>
        <begin position="1"/>
        <end position="20"/>
    </location>
</feature>
<dbReference type="EMBL" id="HE573023">
    <property type="protein sequence ID" value="CCC48917.1"/>
    <property type="molecule type" value="Genomic_DNA"/>
</dbReference>
<evidence type="ECO:0000256" key="2">
    <source>
        <dbReference type="SAM" id="SignalP"/>
    </source>
</evidence>
<sequence>MCFPLLFFLSFFLFFPCSRSSFSPLFCLSSLLVVLSLVITAFFLVVDFLLHLHSYCRSNVFIPCHFYRVVTEARQHEAAVCARATSPSVFILFCLSCSAFDAGSSFSHWPFTYSFSIYRCRSFPF</sequence>
<evidence type="ECO:0000256" key="1">
    <source>
        <dbReference type="SAM" id="Phobius"/>
    </source>
</evidence>
<keyword evidence="1" id="KW-1133">Transmembrane helix</keyword>
<proteinExistence type="predicted"/>
<organism evidence="3">
    <name type="scientific">Trypanosoma vivax (strain Y486)</name>
    <dbReference type="NCBI Taxonomy" id="1055687"/>
    <lineage>
        <taxon>Eukaryota</taxon>
        <taxon>Discoba</taxon>
        <taxon>Euglenozoa</taxon>
        <taxon>Kinetoplastea</taxon>
        <taxon>Metakinetoplastina</taxon>
        <taxon>Trypanosomatida</taxon>
        <taxon>Trypanosomatidae</taxon>
        <taxon>Trypanosoma</taxon>
        <taxon>Duttonella</taxon>
    </lineage>
</organism>
<name>G0TY72_TRYVY</name>
<keyword evidence="1" id="KW-0472">Membrane</keyword>
<protein>
    <submittedName>
        <fullName evidence="3">Uncharacterized protein</fullName>
    </submittedName>
</protein>
<dbReference type="AlphaFoldDB" id="G0TY72"/>
<evidence type="ECO:0000313" key="3">
    <source>
        <dbReference type="EMBL" id="CCC48917.1"/>
    </source>
</evidence>
<keyword evidence="2" id="KW-0732">Signal</keyword>